<proteinExistence type="predicted"/>
<evidence type="ECO:0000313" key="1">
    <source>
        <dbReference type="EMBL" id="KAI5661198.1"/>
    </source>
</evidence>
<protein>
    <submittedName>
        <fullName evidence="1">Uncharacterized protein</fullName>
    </submittedName>
</protein>
<organism evidence="1 2">
    <name type="scientific">Catharanthus roseus</name>
    <name type="common">Madagascar periwinkle</name>
    <name type="synonym">Vinca rosea</name>
    <dbReference type="NCBI Taxonomy" id="4058"/>
    <lineage>
        <taxon>Eukaryota</taxon>
        <taxon>Viridiplantae</taxon>
        <taxon>Streptophyta</taxon>
        <taxon>Embryophyta</taxon>
        <taxon>Tracheophyta</taxon>
        <taxon>Spermatophyta</taxon>
        <taxon>Magnoliopsida</taxon>
        <taxon>eudicotyledons</taxon>
        <taxon>Gunneridae</taxon>
        <taxon>Pentapetalae</taxon>
        <taxon>asterids</taxon>
        <taxon>lamiids</taxon>
        <taxon>Gentianales</taxon>
        <taxon>Apocynaceae</taxon>
        <taxon>Rauvolfioideae</taxon>
        <taxon>Vinceae</taxon>
        <taxon>Catharanthinae</taxon>
        <taxon>Catharanthus</taxon>
    </lineage>
</organism>
<reference evidence="2" key="1">
    <citation type="journal article" date="2023" name="Nat. Plants">
        <title>Single-cell RNA sequencing provides a high-resolution roadmap for understanding the multicellular compartmentation of specialized metabolism.</title>
        <authorList>
            <person name="Sun S."/>
            <person name="Shen X."/>
            <person name="Li Y."/>
            <person name="Li Y."/>
            <person name="Wang S."/>
            <person name="Li R."/>
            <person name="Zhang H."/>
            <person name="Shen G."/>
            <person name="Guo B."/>
            <person name="Wei J."/>
            <person name="Xu J."/>
            <person name="St-Pierre B."/>
            <person name="Chen S."/>
            <person name="Sun C."/>
        </authorList>
    </citation>
    <scope>NUCLEOTIDE SEQUENCE [LARGE SCALE GENOMIC DNA]</scope>
</reference>
<comment type="caution">
    <text evidence="1">The sequence shown here is derived from an EMBL/GenBank/DDBJ whole genome shotgun (WGS) entry which is preliminary data.</text>
</comment>
<accession>A0ACC0AJU2</accession>
<evidence type="ECO:0000313" key="2">
    <source>
        <dbReference type="Proteomes" id="UP001060085"/>
    </source>
</evidence>
<keyword evidence="2" id="KW-1185">Reference proteome</keyword>
<name>A0ACC0AJU2_CATRO</name>
<gene>
    <name evidence="1" type="ORF">M9H77_20521</name>
</gene>
<dbReference type="EMBL" id="CM044705">
    <property type="protein sequence ID" value="KAI5661198.1"/>
    <property type="molecule type" value="Genomic_DNA"/>
</dbReference>
<sequence>MNSAVLDISLAKGICYCELHYHSEHKLSDKLELFTVYVDNHRVYEGFSWVAISRAGSIFTKMLSWKAFRISSHPSSALWSILVKKVLNQGRIILRGVYIDIFVQNRKLR</sequence>
<dbReference type="Proteomes" id="UP001060085">
    <property type="component" value="Linkage Group LG05"/>
</dbReference>